<dbReference type="InterPro" id="IPR014031">
    <property type="entry name" value="Ketoacyl_synth_C"/>
</dbReference>
<name>A0A7K1L4M3_9ACTN</name>
<dbReference type="CDD" id="cd00834">
    <property type="entry name" value="KAS_I_II"/>
    <property type="match status" value="1"/>
</dbReference>
<gene>
    <name evidence="6" type="ORF">GNZ18_22660</name>
</gene>
<dbReference type="InterPro" id="IPR016039">
    <property type="entry name" value="Thiolase-like"/>
</dbReference>
<dbReference type="InterPro" id="IPR018201">
    <property type="entry name" value="Ketoacyl_synth_AS"/>
</dbReference>
<dbReference type="PANTHER" id="PTHR11712:SF336">
    <property type="entry name" value="3-OXOACYL-[ACYL-CARRIER-PROTEIN] SYNTHASE, MITOCHONDRIAL"/>
    <property type="match status" value="1"/>
</dbReference>
<keyword evidence="3" id="KW-0012">Acyltransferase</keyword>
<keyword evidence="7" id="KW-1185">Reference proteome</keyword>
<comment type="similarity">
    <text evidence="1 4">Belongs to the thiolase-like superfamily. Beta-ketoacyl-ACP synthases family.</text>
</comment>
<dbReference type="SUPFAM" id="SSF53901">
    <property type="entry name" value="Thiolase-like"/>
    <property type="match status" value="4"/>
</dbReference>
<dbReference type="Pfam" id="PF00109">
    <property type="entry name" value="ketoacyl-synt"/>
    <property type="match status" value="2"/>
</dbReference>
<dbReference type="EMBL" id="WOFH01000008">
    <property type="protein sequence ID" value="MUN39382.1"/>
    <property type="molecule type" value="Genomic_DNA"/>
</dbReference>
<evidence type="ECO:0000256" key="2">
    <source>
        <dbReference type="ARBA" id="ARBA00022679"/>
    </source>
</evidence>
<reference evidence="6 7" key="1">
    <citation type="submission" date="2019-11" db="EMBL/GenBank/DDBJ databases">
        <authorList>
            <person name="Cao P."/>
        </authorList>
    </citation>
    <scope>NUCLEOTIDE SEQUENCE [LARGE SCALE GENOMIC DNA]</scope>
    <source>
        <strain evidence="6 7">NEAU-AAG5</strain>
    </source>
</reference>
<feature type="domain" description="Ketosynthase family 3 (KS3)" evidence="5">
    <location>
        <begin position="21"/>
        <end position="433"/>
    </location>
</feature>
<dbReference type="GO" id="GO:0004315">
    <property type="term" value="F:3-oxoacyl-[acyl-carrier-protein] synthase activity"/>
    <property type="evidence" value="ECO:0007669"/>
    <property type="project" value="InterPro"/>
</dbReference>
<dbReference type="SMART" id="SM00825">
    <property type="entry name" value="PKS_KS"/>
    <property type="match status" value="1"/>
</dbReference>
<comment type="caution">
    <text evidence="6">The sequence shown here is derived from an EMBL/GenBank/DDBJ whole genome shotgun (WGS) entry which is preliminary data.</text>
</comment>
<dbReference type="InterPro" id="IPR020841">
    <property type="entry name" value="PKS_Beta-ketoAc_synthase_dom"/>
</dbReference>
<evidence type="ECO:0000313" key="7">
    <source>
        <dbReference type="Proteomes" id="UP000432015"/>
    </source>
</evidence>
<dbReference type="Pfam" id="PF02801">
    <property type="entry name" value="Ketoacyl-synt_C"/>
    <property type="match status" value="2"/>
</dbReference>
<dbReference type="InterPro" id="IPR014030">
    <property type="entry name" value="Ketoacyl_synth_N"/>
</dbReference>
<dbReference type="PROSITE" id="PS52004">
    <property type="entry name" value="KS3_2"/>
    <property type="match status" value="2"/>
</dbReference>
<keyword evidence="2 4" id="KW-0808">Transferase</keyword>
<dbReference type="FunFam" id="3.40.47.10:FF:000029">
    <property type="entry name" value="3-oxoacyl-[acyl-carrier-protein] synthase 1"/>
    <property type="match status" value="1"/>
</dbReference>
<proteinExistence type="inferred from homology"/>
<evidence type="ECO:0000313" key="6">
    <source>
        <dbReference type="EMBL" id="MUN39382.1"/>
    </source>
</evidence>
<evidence type="ECO:0000259" key="5">
    <source>
        <dbReference type="PROSITE" id="PS52004"/>
    </source>
</evidence>
<dbReference type="AlphaFoldDB" id="A0A7K1L4M3"/>
<dbReference type="InterPro" id="IPR000794">
    <property type="entry name" value="Beta-ketoacyl_synthase"/>
</dbReference>
<accession>A0A7K1L4M3</accession>
<organism evidence="6 7">
    <name type="scientific">Actinomadura litoris</name>
    <dbReference type="NCBI Taxonomy" id="2678616"/>
    <lineage>
        <taxon>Bacteria</taxon>
        <taxon>Bacillati</taxon>
        <taxon>Actinomycetota</taxon>
        <taxon>Actinomycetes</taxon>
        <taxon>Streptosporangiales</taxon>
        <taxon>Thermomonosporaceae</taxon>
        <taxon>Actinomadura</taxon>
    </lineage>
</organism>
<protein>
    <submittedName>
        <fullName evidence="6">3-ketoacyl-ACP synthase</fullName>
    </submittedName>
</protein>
<evidence type="ECO:0000256" key="3">
    <source>
        <dbReference type="ARBA" id="ARBA00023315"/>
    </source>
</evidence>
<evidence type="ECO:0000256" key="1">
    <source>
        <dbReference type="ARBA" id="ARBA00008467"/>
    </source>
</evidence>
<dbReference type="PROSITE" id="PS00606">
    <property type="entry name" value="KS3_1"/>
    <property type="match status" value="1"/>
</dbReference>
<dbReference type="Proteomes" id="UP000432015">
    <property type="component" value="Unassembled WGS sequence"/>
</dbReference>
<dbReference type="GO" id="GO:0006633">
    <property type="term" value="P:fatty acid biosynthetic process"/>
    <property type="evidence" value="ECO:0007669"/>
    <property type="project" value="InterPro"/>
</dbReference>
<feature type="domain" description="Ketosynthase family 3 (KS3)" evidence="5">
    <location>
        <begin position="446"/>
        <end position="797"/>
    </location>
</feature>
<evidence type="ECO:0000256" key="4">
    <source>
        <dbReference type="RuleBase" id="RU003694"/>
    </source>
</evidence>
<sequence>MTDITETSGSSAAERTGSGRTVRVVVTAVGALTAQGAGAEALWDGVRDGRVAIGPVTSFPMGGYQTEIGGEVPDGAAPRRVLPAGLDLPEREDALDFALAAAEEALAASGLAVQADGTGPARAGAVAAHRFGVAFGTCNGGLRTGERVLRRLRTGGAPVCPGEWLVIPPHAIAEGLSAVFGLKGPCLSVNTACASGAHALAHALEAIRAGRADAMLVGGSDAFTETGFAGFSSLQSLSSRPAAPYSKDRDGLSLGAGGGMLVLAEESLARAAGAPVLAEVLGYGLSADGHHATAPHPQGEGAARAIREALGSAGLEPGQIIYINGHGTGTPKNDSAESNAVRAALGEAAEKTALSSTKSMIGHLLGAAGAVEAAVTVLALRDQVVPPTAGFTRTDPRCGLDPVPGASRPTAMDAALSNNFAFAGANASLAFGRPGSPLAGPPPTATEKVVVTGIGVISASGASGADLWRAYRAGERPETTDGAPRFARVEIDPRRDVPPRERRRMDRLGRLAVAAAREALEDAGLEGGERVGVIVGTGLGPMRSVADFLTPVLADGPAAANPAIFPNTVFNAAAGQVAMVLGTRGPTSTATAGHAAGASALCVAHDLLRTGRADAVVCPAVDELSPAVLEAYRALPLFSGPSGRRYTLTEGGIALVLERESAAKARNAPILGEFAGHGSASDARGIGAWAPDGDGLRRAMRAALDDGGVEPGELTAIWANAAGLMPVDRPETRAVRALAPGCTVESPKRLLGEPVGAGAQLSAALALTGWRSGAPAGPVLVNSSSLGGTHYSLVLRPRTEI</sequence>
<dbReference type="GO" id="GO:0005829">
    <property type="term" value="C:cytosol"/>
    <property type="evidence" value="ECO:0007669"/>
    <property type="project" value="TreeGrafter"/>
</dbReference>
<dbReference type="PANTHER" id="PTHR11712">
    <property type="entry name" value="POLYKETIDE SYNTHASE-RELATED"/>
    <property type="match status" value="1"/>
</dbReference>
<dbReference type="RefSeq" id="WP_156218563.1">
    <property type="nucleotide sequence ID" value="NZ_WOFH01000008.1"/>
</dbReference>
<dbReference type="Gene3D" id="3.40.47.10">
    <property type="match status" value="3"/>
</dbReference>